<reference evidence="1" key="1">
    <citation type="journal article" date="2020" name="Microb. Genom.">
        <title>Genetic diversity of clinical and environmental Mucorales isolates obtained from an investigation of mucormycosis cases among solid organ transplant recipients.</title>
        <authorList>
            <person name="Nguyen M.H."/>
            <person name="Kaul D."/>
            <person name="Muto C."/>
            <person name="Cheng S.J."/>
            <person name="Richter R.A."/>
            <person name="Bruno V.M."/>
            <person name="Liu G."/>
            <person name="Beyhan S."/>
            <person name="Sundermann A.J."/>
            <person name="Mounaud S."/>
            <person name="Pasculle A.W."/>
            <person name="Nierman W.C."/>
            <person name="Driscoll E."/>
            <person name="Cumbie R."/>
            <person name="Clancy C.J."/>
            <person name="Dupont C.L."/>
        </authorList>
    </citation>
    <scope>NUCLEOTIDE SEQUENCE</scope>
    <source>
        <strain evidence="1">GL16</strain>
    </source>
</reference>
<protein>
    <submittedName>
        <fullName evidence="1">Uncharacterized protein</fullName>
    </submittedName>
</protein>
<gene>
    <name evidence="1" type="ORF">G6F51_014188</name>
</gene>
<dbReference type="EMBL" id="JAANIT010008354">
    <property type="protein sequence ID" value="KAG1529308.1"/>
    <property type="molecule type" value="Genomic_DNA"/>
</dbReference>
<name>A0A9P6XNS6_RHIOR</name>
<proteinExistence type="predicted"/>
<evidence type="ECO:0000313" key="1">
    <source>
        <dbReference type="EMBL" id="KAG1529308.1"/>
    </source>
</evidence>
<sequence length="160" mass="17932">MLFTGSLSHIWRKATGSQAFPLRDNTTENVPSRLPIHSASGSVLKRSVSILGVFGTHQATHRHHRHRSISHRTNLVHRRPIERSSISVIHSSFIKSSPSRTFKPDAFKEISKKHLSKLNYMTTVLPHEDVGRILEAFDEAKGDTVQAISIVLNKKQKAGI</sequence>
<dbReference type="AlphaFoldDB" id="A0A9P6XNS6"/>
<accession>A0A9P6XNS6</accession>
<evidence type="ECO:0000313" key="2">
    <source>
        <dbReference type="Proteomes" id="UP000717996"/>
    </source>
</evidence>
<comment type="caution">
    <text evidence="1">The sequence shown here is derived from an EMBL/GenBank/DDBJ whole genome shotgun (WGS) entry which is preliminary data.</text>
</comment>
<dbReference type="Proteomes" id="UP000717996">
    <property type="component" value="Unassembled WGS sequence"/>
</dbReference>
<organism evidence="1 2">
    <name type="scientific">Rhizopus oryzae</name>
    <name type="common">Mucormycosis agent</name>
    <name type="synonym">Rhizopus arrhizus var. delemar</name>
    <dbReference type="NCBI Taxonomy" id="64495"/>
    <lineage>
        <taxon>Eukaryota</taxon>
        <taxon>Fungi</taxon>
        <taxon>Fungi incertae sedis</taxon>
        <taxon>Mucoromycota</taxon>
        <taxon>Mucoromycotina</taxon>
        <taxon>Mucoromycetes</taxon>
        <taxon>Mucorales</taxon>
        <taxon>Mucorineae</taxon>
        <taxon>Rhizopodaceae</taxon>
        <taxon>Rhizopus</taxon>
    </lineage>
</organism>